<evidence type="ECO:0000313" key="2">
    <source>
        <dbReference type="Proteomes" id="UP000594342"/>
    </source>
</evidence>
<dbReference type="Proteomes" id="UP000594342">
    <property type="component" value="Unassembled WGS sequence"/>
</dbReference>
<sequence>MDTFFAIPTSTTYTPLSSASSVIVEDIVTPILPVPTRTVFTNIPRVNVVTGLGVTSVYRPSGLFYYDSGIGENPVAQNETNMDLRYKFLDKWLYENYPEILKKLKVDGNNVRVASKNEEASNDISKDSESDLEKKSDFVGSTILTLGKNKKILDTLCTKNNLKYYDLPHNEHFVRKAQGRYVLKHLEEMQGK</sequence>
<protein>
    <submittedName>
        <fullName evidence="1">Uncharacterized protein</fullName>
    </submittedName>
</protein>
<name>A0A5K0U9A8_9VIRU</name>
<gene>
    <name evidence="1" type="ORF">YASMINEVIRUS_416</name>
</gene>
<proteinExistence type="predicted"/>
<comment type="caution">
    <text evidence="1">The sequence shown here is derived from an EMBL/GenBank/DDBJ whole genome shotgun (WGS) entry which is preliminary data.</text>
</comment>
<reference evidence="1 2" key="1">
    <citation type="submission" date="2018-10" db="EMBL/GenBank/DDBJ databases">
        <authorList>
            <consortium name="IHU Genomes"/>
        </authorList>
    </citation>
    <scope>NUCLEOTIDE SEQUENCE [LARGE SCALE GENOMIC DNA]</scope>
    <source>
        <strain evidence="1 2">A1</strain>
    </source>
</reference>
<accession>A0A5K0U9A8</accession>
<keyword evidence="2" id="KW-1185">Reference proteome</keyword>
<organism evidence="1 2">
    <name type="scientific">Yasminevirus sp. GU-2018</name>
    <dbReference type="NCBI Taxonomy" id="2420051"/>
    <lineage>
        <taxon>Viruses</taxon>
        <taxon>Varidnaviria</taxon>
        <taxon>Bamfordvirae</taxon>
        <taxon>Nucleocytoviricota</taxon>
        <taxon>Megaviricetes</taxon>
        <taxon>Imitervirales</taxon>
        <taxon>Mimiviridae</taxon>
        <taxon>Klosneuvirinae</taxon>
        <taxon>Yasminevirus</taxon>
        <taxon>Yasminevirus saudimassiliense</taxon>
    </lineage>
</organism>
<evidence type="ECO:0000313" key="1">
    <source>
        <dbReference type="EMBL" id="VBB17953.1"/>
    </source>
</evidence>
<dbReference type="EMBL" id="UPSH01000001">
    <property type="protein sequence ID" value="VBB17953.1"/>
    <property type="molecule type" value="Genomic_DNA"/>
</dbReference>